<feature type="compositionally biased region" description="Basic and acidic residues" evidence="2">
    <location>
        <begin position="124"/>
        <end position="136"/>
    </location>
</feature>
<keyword evidence="3" id="KW-1133">Transmembrane helix</keyword>
<proteinExistence type="predicted"/>
<evidence type="ECO:0000256" key="3">
    <source>
        <dbReference type="SAM" id="Phobius"/>
    </source>
</evidence>
<accession>A0A7C8HHD7</accession>
<name>A0A7C8HHD7_9FIRM</name>
<dbReference type="Pfam" id="PF01551">
    <property type="entry name" value="Peptidase_M23"/>
    <property type="match status" value="1"/>
</dbReference>
<dbReference type="InterPro" id="IPR011055">
    <property type="entry name" value="Dup_hybrid_motif"/>
</dbReference>
<dbReference type="EMBL" id="WSLF01000003">
    <property type="protein sequence ID" value="KAE9635618.1"/>
    <property type="molecule type" value="Genomic_DNA"/>
</dbReference>
<evidence type="ECO:0000313" key="6">
    <source>
        <dbReference type="Proteomes" id="UP000483018"/>
    </source>
</evidence>
<dbReference type="Gene3D" id="2.70.70.10">
    <property type="entry name" value="Glucose Permease (Domain IIA)"/>
    <property type="match status" value="1"/>
</dbReference>
<dbReference type="RefSeq" id="WP_158739865.1">
    <property type="nucleotide sequence ID" value="NZ_WSLF01000003.1"/>
</dbReference>
<dbReference type="PANTHER" id="PTHR21666">
    <property type="entry name" value="PEPTIDASE-RELATED"/>
    <property type="match status" value="1"/>
</dbReference>
<reference evidence="5 6" key="1">
    <citation type="submission" date="2019-12" db="EMBL/GenBank/DDBJ databases">
        <title>Defluviitalea raffinosedens, isolated from a biogas fermenter, genome sequencing and characterization.</title>
        <authorList>
            <person name="Rettenmaier R."/>
            <person name="Schneider M."/>
            <person name="Neuhaus K."/>
            <person name="Liebl W."/>
            <person name="Zverlov V."/>
        </authorList>
    </citation>
    <scope>NUCLEOTIDE SEQUENCE [LARGE SCALE GENOMIC DNA]</scope>
    <source>
        <strain evidence="5 6">249c-K6</strain>
    </source>
</reference>
<keyword evidence="3" id="KW-0472">Membrane</keyword>
<feature type="domain" description="M23ase beta-sheet core" evidence="4">
    <location>
        <begin position="179"/>
        <end position="277"/>
    </location>
</feature>
<comment type="caution">
    <text evidence="5">The sequence shown here is derived from an EMBL/GenBank/DDBJ whole genome shotgun (WGS) entry which is preliminary data.</text>
</comment>
<evidence type="ECO:0000313" key="5">
    <source>
        <dbReference type="EMBL" id="KAE9635618.1"/>
    </source>
</evidence>
<dbReference type="InterPro" id="IPR016047">
    <property type="entry name" value="M23ase_b-sheet_dom"/>
</dbReference>
<sequence>MKKFWTYLNKKSYYAILLLCILTVIGTTTFITRNNMKTLDKLNEQNAIDLDEEFGDYDLEDVGTIKAYQEDLNITKEDIEGAGSAVVESPSEEETAREDTSATKDIIVVSGEETKSNKSASSEKVNESRNEKRETSEEVEETFSFSENASLIWPVTGEIVMDYSADKLVFDKTLEQYRVHPAICIAPSEEGIVKAAAKGKVEMIKNDPETGITVILDHGDGWKTIYGQLQKNISVKQNEIVEKGQVIGEIGTPTKYSIALGDHVYFQVTKNDTPVDPKQFLINN</sequence>
<feature type="region of interest" description="Disordered" evidence="2">
    <location>
        <begin position="79"/>
        <end position="141"/>
    </location>
</feature>
<keyword evidence="6" id="KW-1185">Reference proteome</keyword>
<dbReference type="PANTHER" id="PTHR21666:SF289">
    <property type="entry name" value="L-ALA--D-GLU ENDOPEPTIDASE"/>
    <property type="match status" value="1"/>
</dbReference>
<dbReference type="Proteomes" id="UP000483018">
    <property type="component" value="Unassembled WGS sequence"/>
</dbReference>
<dbReference type="OrthoDB" id="9801106at2"/>
<feature type="transmembrane region" description="Helical" evidence="3">
    <location>
        <begin position="12"/>
        <end position="31"/>
    </location>
</feature>
<organism evidence="5 6">
    <name type="scientific">Defluviitalea raffinosedens</name>
    <dbReference type="NCBI Taxonomy" id="1450156"/>
    <lineage>
        <taxon>Bacteria</taxon>
        <taxon>Bacillati</taxon>
        <taxon>Bacillota</taxon>
        <taxon>Clostridia</taxon>
        <taxon>Lachnospirales</taxon>
        <taxon>Defluviitaleaceae</taxon>
        <taxon>Defluviitalea</taxon>
    </lineage>
</organism>
<keyword evidence="1" id="KW-0732">Signal</keyword>
<dbReference type="CDD" id="cd12797">
    <property type="entry name" value="M23_peptidase"/>
    <property type="match status" value="1"/>
</dbReference>
<evidence type="ECO:0000256" key="2">
    <source>
        <dbReference type="SAM" id="MobiDB-lite"/>
    </source>
</evidence>
<dbReference type="GO" id="GO:0004222">
    <property type="term" value="F:metalloendopeptidase activity"/>
    <property type="evidence" value="ECO:0007669"/>
    <property type="project" value="TreeGrafter"/>
</dbReference>
<protein>
    <submittedName>
        <fullName evidence="5">Peptidoglycan DD-metalloendopeptidase family protein</fullName>
    </submittedName>
</protein>
<dbReference type="InterPro" id="IPR050570">
    <property type="entry name" value="Cell_wall_metabolism_enzyme"/>
</dbReference>
<keyword evidence="3" id="KW-0812">Transmembrane</keyword>
<evidence type="ECO:0000256" key="1">
    <source>
        <dbReference type="ARBA" id="ARBA00022729"/>
    </source>
</evidence>
<dbReference type="SUPFAM" id="SSF51261">
    <property type="entry name" value="Duplicated hybrid motif"/>
    <property type="match status" value="1"/>
</dbReference>
<dbReference type="AlphaFoldDB" id="A0A7C8HHD7"/>
<evidence type="ECO:0000259" key="4">
    <source>
        <dbReference type="Pfam" id="PF01551"/>
    </source>
</evidence>
<gene>
    <name evidence="5" type="ORF">GND95_05590</name>
</gene>